<proteinExistence type="inferred from homology"/>
<evidence type="ECO:0000256" key="3">
    <source>
        <dbReference type="ARBA" id="ARBA00038209"/>
    </source>
</evidence>
<comment type="similarity">
    <text evidence="3 5">Belongs to the UDP-N-acetylglucosamine 2-epimerase family.</text>
</comment>
<evidence type="ECO:0000256" key="5">
    <source>
        <dbReference type="RuleBase" id="RU003513"/>
    </source>
</evidence>
<dbReference type="EC" id="5.1.3.14" evidence="4"/>
<keyword evidence="8" id="KW-1185">Reference proteome</keyword>
<evidence type="ECO:0000256" key="1">
    <source>
        <dbReference type="ARBA" id="ARBA00023235"/>
    </source>
</evidence>
<dbReference type="InterPro" id="IPR003331">
    <property type="entry name" value="UDP_GlcNAc_Epimerase_2_dom"/>
</dbReference>
<feature type="domain" description="UDP-N-acetylglucosamine 2-epimerase" evidence="6">
    <location>
        <begin position="30"/>
        <end position="367"/>
    </location>
</feature>
<dbReference type="GO" id="GO:0008761">
    <property type="term" value="F:UDP-N-acetylglucosamine 2-epimerase activity"/>
    <property type="evidence" value="ECO:0007669"/>
    <property type="project" value="UniProtKB-EC"/>
</dbReference>
<evidence type="ECO:0000256" key="2">
    <source>
        <dbReference type="ARBA" id="ARBA00036080"/>
    </source>
</evidence>
<evidence type="ECO:0000313" key="7">
    <source>
        <dbReference type="EMBL" id="BAO45543.1"/>
    </source>
</evidence>
<sequence length="373" mass="41428">MKKVLFIFGTRPEAIKMSPLISRFREDPDRWKVAVCVTAQHREMLDQVLEFFQVDVNYDLDLMTAGQSLTQLTARCLVALEHPLMDFQPDVVFVQGDTTTVLTGALAAYYQHIPVAHIEAGLRSGDRYSPFPEELNRMLAGRLAEYHFAPTPAAVASLAAEGVRDNVWMVGNTVIDALQDALTILEDRGDDMGRHFPFLDASRKLILVTGHRRESFGKPFESICGALADIASAHDDVQIVYPVHLNPNVQEPVRRILAGRDNVHLIEPLDYARLVWLMSRAWLVLTDSGGIQEEAPSLGVPVLVMRDVTERMEGVQAGTAKLVGTDRQVIVREALKLIEEEDAHAAMANAVNPYGDGTTARQVVRIMDEILNP</sequence>
<dbReference type="KEGG" id="tbn:TBH_C2637"/>
<comment type="catalytic activity">
    <reaction evidence="2">
        <text>UDP-N-acetyl-alpha-D-glucosamine = UDP-N-acetyl-alpha-D-mannosamine</text>
        <dbReference type="Rhea" id="RHEA:17213"/>
        <dbReference type="ChEBI" id="CHEBI:57705"/>
        <dbReference type="ChEBI" id="CHEBI:68623"/>
        <dbReference type="EC" id="5.1.3.14"/>
    </reaction>
</comment>
<dbReference type="NCBIfam" id="TIGR00236">
    <property type="entry name" value="wecB"/>
    <property type="match status" value="1"/>
</dbReference>
<evidence type="ECO:0000313" key="8">
    <source>
        <dbReference type="Proteomes" id="UP000031631"/>
    </source>
</evidence>
<accession>A0A7U6GL18</accession>
<protein>
    <recommendedName>
        <fullName evidence="4">UDP-N-acetylglucosamine 2-epimerase (non-hydrolyzing)</fullName>
        <ecNumber evidence="4">5.1.3.14</ecNumber>
    </recommendedName>
</protein>
<dbReference type="PANTHER" id="PTHR43174:SF2">
    <property type="entry name" value="UDP-N-ACETYLGLUCOSAMINE 2-EPIMERASE"/>
    <property type="match status" value="1"/>
</dbReference>
<dbReference type="OrthoDB" id="9803238at2"/>
<dbReference type="CDD" id="cd03786">
    <property type="entry name" value="GTB_UDP-GlcNAc_2-Epimerase"/>
    <property type="match status" value="1"/>
</dbReference>
<dbReference type="PANTHER" id="PTHR43174">
    <property type="entry name" value="UDP-N-ACETYLGLUCOSAMINE 2-EPIMERASE"/>
    <property type="match status" value="1"/>
</dbReference>
<dbReference type="EMBL" id="AP012273">
    <property type="protein sequence ID" value="BAO45543.1"/>
    <property type="molecule type" value="Genomic_DNA"/>
</dbReference>
<name>A0A7U6GL18_9GAMM</name>
<dbReference type="Proteomes" id="UP000031631">
    <property type="component" value="Chromosome"/>
</dbReference>
<dbReference type="AlphaFoldDB" id="A0A7U6GL18"/>
<dbReference type="InterPro" id="IPR029767">
    <property type="entry name" value="WecB-like"/>
</dbReference>
<organism evidence="7 8">
    <name type="scientific">Thiolapillus brandeum</name>
    <dbReference type="NCBI Taxonomy" id="1076588"/>
    <lineage>
        <taxon>Bacteria</taxon>
        <taxon>Pseudomonadati</taxon>
        <taxon>Pseudomonadota</taxon>
        <taxon>Gammaproteobacteria</taxon>
        <taxon>Chromatiales</taxon>
        <taxon>Sedimenticolaceae</taxon>
        <taxon>Thiolapillus</taxon>
    </lineage>
</organism>
<dbReference type="RefSeq" id="WP_041069315.1">
    <property type="nucleotide sequence ID" value="NZ_AP012273.1"/>
</dbReference>
<evidence type="ECO:0000256" key="4">
    <source>
        <dbReference type="ARBA" id="ARBA00038858"/>
    </source>
</evidence>
<dbReference type="SUPFAM" id="SSF53756">
    <property type="entry name" value="UDP-Glycosyltransferase/glycogen phosphorylase"/>
    <property type="match status" value="1"/>
</dbReference>
<reference evidence="7 8" key="1">
    <citation type="journal article" date="2014" name="PLoS ONE">
        <title>Physiological and genomic features of a novel sulfur-oxidizing gammaproteobacterium belonging to a previously uncultivated symbiotic lineage isolated from a hydrothermal vent.</title>
        <authorList>
            <person name="Nunoura T."/>
            <person name="Takaki Y."/>
            <person name="Kazama H."/>
            <person name="Kakuta J."/>
            <person name="Shimamura S."/>
            <person name="Makita H."/>
            <person name="Hirai M."/>
            <person name="Miyazaki M."/>
            <person name="Takai K."/>
        </authorList>
    </citation>
    <scope>NUCLEOTIDE SEQUENCE [LARGE SCALE GENOMIC DNA]</scope>
    <source>
        <strain evidence="7 8">Hiromi1</strain>
    </source>
</reference>
<gene>
    <name evidence="7" type="ORF">TBH_C2637</name>
</gene>
<evidence type="ECO:0000259" key="6">
    <source>
        <dbReference type="Pfam" id="PF02350"/>
    </source>
</evidence>
<dbReference type="Gene3D" id="3.40.50.2000">
    <property type="entry name" value="Glycogen Phosphorylase B"/>
    <property type="match status" value="2"/>
</dbReference>
<keyword evidence="1 5" id="KW-0413">Isomerase</keyword>
<dbReference type="Pfam" id="PF02350">
    <property type="entry name" value="Epimerase_2"/>
    <property type="match status" value="1"/>
</dbReference>